<dbReference type="PROSITE" id="PS51000">
    <property type="entry name" value="HTH_DEOR_2"/>
    <property type="match status" value="1"/>
</dbReference>
<reference evidence="6" key="1">
    <citation type="submission" date="2016-06" db="EMBL/GenBank/DDBJ databases">
        <authorList>
            <person name="Sutton G."/>
            <person name="Brinkac L."/>
            <person name="Sanka R."/>
            <person name="Adams M."/>
            <person name="Lau E."/>
            <person name="Mehaffy C."/>
            <person name="Tameris M."/>
            <person name="Hatherill M."/>
            <person name="Hanekom W."/>
            <person name="Mahomed H."/>
            <person name="Mcshane H."/>
        </authorList>
    </citation>
    <scope>NUCLEOTIDE SEQUENCE [LARGE SCALE GENOMIC DNA]</scope>
    <source>
        <strain evidence="6">852002-51209_SCH5440388</strain>
    </source>
</reference>
<accession>A0A1A0RC83</accession>
<keyword evidence="1" id="KW-0805">Transcription regulation</keyword>
<dbReference type="AlphaFoldDB" id="A0A1A0RC83"/>
<feature type="domain" description="HTH deoR-type" evidence="4">
    <location>
        <begin position="5"/>
        <end position="60"/>
    </location>
</feature>
<dbReference type="SMART" id="SM01134">
    <property type="entry name" value="DeoRC"/>
    <property type="match status" value="1"/>
</dbReference>
<evidence type="ECO:0000256" key="1">
    <source>
        <dbReference type="ARBA" id="ARBA00023015"/>
    </source>
</evidence>
<dbReference type="GO" id="GO:0003677">
    <property type="term" value="F:DNA binding"/>
    <property type="evidence" value="ECO:0007669"/>
    <property type="project" value="UniProtKB-KW"/>
</dbReference>
<evidence type="ECO:0000256" key="2">
    <source>
        <dbReference type="ARBA" id="ARBA00023125"/>
    </source>
</evidence>
<dbReference type="GO" id="GO:0003700">
    <property type="term" value="F:DNA-binding transcription factor activity"/>
    <property type="evidence" value="ECO:0007669"/>
    <property type="project" value="InterPro"/>
</dbReference>
<name>A0A1A0RC83_MYCPR</name>
<dbReference type="PANTHER" id="PTHR30363">
    <property type="entry name" value="HTH-TYPE TRANSCRIPTIONAL REGULATOR SRLR-RELATED"/>
    <property type="match status" value="1"/>
</dbReference>
<dbReference type="Pfam" id="PF00455">
    <property type="entry name" value="DeoRC"/>
    <property type="match status" value="1"/>
</dbReference>
<dbReference type="InterPro" id="IPR014036">
    <property type="entry name" value="DeoR-like_C"/>
</dbReference>
<dbReference type="SMART" id="SM00420">
    <property type="entry name" value="HTH_DEOR"/>
    <property type="match status" value="1"/>
</dbReference>
<organism evidence="5 6">
    <name type="scientific">Mycolicibacterium peregrinum</name>
    <name type="common">Mycobacterium peregrinum</name>
    <dbReference type="NCBI Taxonomy" id="43304"/>
    <lineage>
        <taxon>Bacteria</taxon>
        <taxon>Bacillati</taxon>
        <taxon>Actinomycetota</taxon>
        <taxon>Actinomycetes</taxon>
        <taxon>Mycobacteriales</taxon>
        <taxon>Mycobacteriaceae</taxon>
        <taxon>Mycolicibacterium</taxon>
    </lineage>
</organism>
<evidence type="ECO:0000313" key="6">
    <source>
        <dbReference type="Proteomes" id="UP000093902"/>
    </source>
</evidence>
<comment type="caution">
    <text evidence="5">The sequence shown here is derived from an EMBL/GenBank/DDBJ whole genome shotgun (WGS) entry which is preliminary data.</text>
</comment>
<dbReference type="PRINTS" id="PR00037">
    <property type="entry name" value="HTHLACR"/>
</dbReference>
<dbReference type="InterPro" id="IPR018356">
    <property type="entry name" value="Tscrpt_reg_HTH_DeoR_CS"/>
</dbReference>
<dbReference type="InterPro" id="IPR036388">
    <property type="entry name" value="WH-like_DNA-bd_sf"/>
</dbReference>
<dbReference type="InterPro" id="IPR050313">
    <property type="entry name" value="Carb_Metab_HTH_regulators"/>
</dbReference>
<proteinExistence type="predicted"/>
<evidence type="ECO:0000313" key="5">
    <source>
        <dbReference type="EMBL" id="OBB31937.1"/>
    </source>
</evidence>
<gene>
    <name evidence="5" type="ORF">A5792_14735</name>
</gene>
<dbReference type="SUPFAM" id="SSF100950">
    <property type="entry name" value="NagB/RpiA/CoA transferase-like"/>
    <property type="match status" value="1"/>
</dbReference>
<dbReference type="PANTHER" id="PTHR30363:SF44">
    <property type="entry name" value="AGA OPERON TRANSCRIPTIONAL REPRESSOR-RELATED"/>
    <property type="match status" value="1"/>
</dbReference>
<dbReference type="PROSITE" id="PS00894">
    <property type="entry name" value="HTH_DEOR_1"/>
    <property type="match status" value="1"/>
</dbReference>
<evidence type="ECO:0000259" key="4">
    <source>
        <dbReference type="PROSITE" id="PS51000"/>
    </source>
</evidence>
<evidence type="ECO:0000256" key="3">
    <source>
        <dbReference type="ARBA" id="ARBA00023163"/>
    </source>
</evidence>
<dbReference type="EMBL" id="LZSO01000013">
    <property type="protein sequence ID" value="OBB31937.1"/>
    <property type="molecule type" value="Genomic_DNA"/>
</dbReference>
<keyword evidence="3" id="KW-0804">Transcription</keyword>
<keyword evidence="2" id="KW-0238">DNA-binding</keyword>
<dbReference type="InterPro" id="IPR001034">
    <property type="entry name" value="DeoR_HTH"/>
</dbReference>
<dbReference type="Gene3D" id="1.10.10.10">
    <property type="entry name" value="Winged helix-like DNA-binding domain superfamily/Winged helix DNA-binding domain"/>
    <property type="match status" value="1"/>
</dbReference>
<dbReference type="SUPFAM" id="SSF46785">
    <property type="entry name" value="Winged helix' DNA-binding domain"/>
    <property type="match status" value="1"/>
</dbReference>
<dbReference type="Gene3D" id="3.40.50.1360">
    <property type="match status" value="1"/>
</dbReference>
<dbReference type="Proteomes" id="UP000093902">
    <property type="component" value="Unassembled WGS sequence"/>
</dbReference>
<protein>
    <submittedName>
        <fullName evidence="5">DeoR family transcriptional regulator</fullName>
    </submittedName>
</protein>
<sequence length="258" mass="27756">MPMSVEERRALIEERLRADGEVDFASLAEMFEVSEMTIRRDIDVLEAQGAVRRVRGGAIAYSHKSEEPAFGTRVESATAEKAHIATAAVELLEPHETVIIDSGSTALAVAHQIRGRGLGLTVITPSVLAALELVDEPNTTVFLTGGRMRPGELSLIGSDAQATYRRYNCDTYVMGVAGVDAKRGLTDYHSEESDVKRAAMESADRVILAIDSSKLGRVQLVNIAPLSAVNTIVTDGPHDGPVLEAARQQGIDVRVAHE</sequence>
<dbReference type="InterPro" id="IPR036390">
    <property type="entry name" value="WH_DNA-bd_sf"/>
</dbReference>
<dbReference type="InterPro" id="IPR037171">
    <property type="entry name" value="NagB/RpiA_transferase-like"/>
</dbReference>
<dbReference type="Pfam" id="PF08220">
    <property type="entry name" value="HTH_DeoR"/>
    <property type="match status" value="1"/>
</dbReference>